<protein>
    <recommendedName>
        <fullName evidence="4">Glycerophosphoryl diester phosphodiesterase membrane domain-containing protein</fullName>
    </recommendedName>
</protein>
<feature type="transmembrane region" description="Helical" evidence="1">
    <location>
        <begin position="111"/>
        <end position="128"/>
    </location>
</feature>
<gene>
    <name evidence="2" type="ORF">A3B50_04445</name>
</gene>
<dbReference type="AlphaFoldDB" id="A0A1F7J527"/>
<feature type="transmembrane region" description="Helical" evidence="1">
    <location>
        <begin position="21"/>
        <end position="52"/>
    </location>
</feature>
<keyword evidence="1" id="KW-1133">Transmembrane helix</keyword>
<accession>A0A1F7J527</accession>
<dbReference type="EMBL" id="MGAQ01000012">
    <property type="protein sequence ID" value="OGK50721.1"/>
    <property type="molecule type" value="Genomic_DNA"/>
</dbReference>
<feature type="transmembrane region" description="Helical" evidence="1">
    <location>
        <begin position="201"/>
        <end position="223"/>
    </location>
</feature>
<evidence type="ECO:0000313" key="3">
    <source>
        <dbReference type="Proteomes" id="UP000178558"/>
    </source>
</evidence>
<sequence>MHGDVLFKKALERVKDRFFNFLIVTVLGWGLGLAIVVGFLVSVGIVLGVWAITKAPPVVGTVAMVMGILSISLLAYLSSWTQLATTDSLIQSKKLPPFETFKRVRPYVKSYIWFVFLLMFFLIGLLPFTVLSLFIVGILWSLWSSFSIFVFLEKKKKGLENLWISRDMVNQKFWPIAGLVFVVVVVVVLISALFATVKNGLVNPIISQLIVTPFVTSFYYEMYKTLKVPQNAKKPVVWIWLSVIGFVAVVVAVVLSFQVISTVIPELMKKSSPQNELYRELLYPSSPDETI</sequence>
<evidence type="ECO:0000313" key="2">
    <source>
        <dbReference type="EMBL" id="OGK50721.1"/>
    </source>
</evidence>
<feature type="transmembrane region" description="Helical" evidence="1">
    <location>
        <begin position="58"/>
        <end position="77"/>
    </location>
</feature>
<evidence type="ECO:0008006" key="4">
    <source>
        <dbReference type="Google" id="ProtNLM"/>
    </source>
</evidence>
<keyword evidence="1" id="KW-0812">Transmembrane</keyword>
<feature type="transmembrane region" description="Helical" evidence="1">
    <location>
        <begin position="235"/>
        <end position="260"/>
    </location>
</feature>
<feature type="transmembrane region" description="Helical" evidence="1">
    <location>
        <begin position="173"/>
        <end position="195"/>
    </location>
</feature>
<proteinExistence type="predicted"/>
<keyword evidence="1" id="KW-0472">Membrane</keyword>
<reference evidence="2 3" key="1">
    <citation type="journal article" date="2016" name="Nat. Commun.">
        <title>Thousands of microbial genomes shed light on interconnected biogeochemical processes in an aquifer system.</title>
        <authorList>
            <person name="Anantharaman K."/>
            <person name="Brown C.T."/>
            <person name="Hug L.A."/>
            <person name="Sharon I."/>
            <person name="Castelle C.J."/>
            <person name="Probst A.J."/>
            <person name="Thomas B.C."/>
            <person name="Singh A."/>
            <person name="Wilkins M.J."/>
            <person name="Karaoz U."/>
            <person name="Brodie E.L."/>
            <person name="Williams K.H."/>
            <person name="Hubbard S.S."/>
            <person name="Banfield J.F."/>
        </authorList>
    </citation>
    <scope>NUCLEOTIDE SEQUENCE [LARGE SCALE GENOMIC DNA]</scope>
</reference>
<dbReference type="Proteomes" id="UP000178558">
    <property type="component" value="Unassembled WGS sequence"/>
</dbReference>
<organism evidence="2 3">
    <name type="scientific">Candidatus Roizmanbacteria bacterium RIFCSPLOWO2_01_FULL_40_42</name>
    <dbReference type="NCBI Taxonomy" id="1802066"/>
    <lineage>
        <taxon>Bacteria</taxon>
        <taxon>Candidatus Roizmaniibacteriota</taxon>
    </lineage>
</organism>
<feature type="transmembrane region" description="Helical" evidence="1">
    <location>
        <begin position="134"/>
        <end position="152"/>
    </location>
</feature>
<evidence type="ECO:0000256" key="1">
    <source>
        <dbReference type="SAM" id="Phobius"/>
    </source>
</evidence>
<name>A0A1F7J527_9BACT</name>
<comment type="caution">
    <text evidence="2">The sequence shown here is derived from an EMBL/GenBank/DDBJ whole genome shotgun (WGS) entry which is preliminary data.</text>
</comment>